<reference evidence="2 3" key="2">
    <citation type="journal article" date="2014" name="Proc. Natl. Acad. Sci. U.S.A.">
        <title>Trajectory and genomic determinants of fungal-pathogen speciation and host adaptation.</title>
        <authorList>
            <person name="Hu X."/>
            <person name="Xiao G."/>
            <person name="Zheng P."/>
            <person name="Shang Y."/>
            <person name="Su Y."/>
            <person name="Zhang X."/>
            <person name="Liu X."/>
            <person name="Zhan S."/>
            <person name="St Leger R.J."/>
            <person name="Wang C."/>
        </authorList>
    </citation>
    <scope>GENOME REANNOTATION</scope>
    <source>
        <strain evidence="3">ARSEF 23 / ATCC MYA-3075</strain>
    </source>
</reference>
<dbReference type="KEGG" id="maj:MAA_11712"/>
<dbReference type="RefSeq" id="XP_011410929.1">
    <property type="nucleotide sequence ID" value="XM_011412627.1"/>
</dbReference>
<sequence length="97" mass="10654">MRAACLSVACMSCMKVPAVITLFGRVVALDEPGWSAGTEQTRRSFRWFNEGNDEGLVRKPFIVAAWGSDADRCKVSMVVYFVTDEEAVHCRGVGFGC</sequence>
<protein>
    <submittedName>
        <fullName evidence="2">Zinc finger domain-containing protein</fullName>
    </submittedName>
</protein>
<dbReference type="Proteomes" id="UP000002498">
    <property type="component" value="Unassembled WGS sequence"/>
</dbReference>
<dbReference type="EMBL" id="ADNJ02000015">
    <property type="protein sequence ID" value="KHO10661.1"/>
    <property type="molecule type" value="Genomic_DNA"/>
</dbReference>
<evidence type="ECO:0000313" key="3">
    <source>
        <dbReference type="Proteomes" id="UP000002498"/>
    </source>
</evidence>
<comment type="caution">
    <text evidence="2">The sequence shown here is derived from an EMBL/GenBank/DDBJ whole genome shotgun (WGS) entry which is preliminary data.</text>
</comment>
<dbReference type="HOGENOM" id="CLU_2347159_0_0_1"/>
<proteinExistence type="predicted"/>
<organism evidence="2 3">
    <name type="scientific">Metarhizium robertsii (strain ARSEF 23 / ATCC MYA-3075)</name>
    <name type="common">Metarhizium anisopliae (strain ARSEF 23)</name>
    <dbReference type="NCBI Taxonomy" id="655844"/>
    <lineage>
        <taxon>Eukaryota</taxon>
        <taxon>Fungi</taxon>
        <taxon>Dikarya</taxon>
        <taxon>Ascomycota</taxon>
        <taxon>Pezizomycotina</taxon>
        <taxon>Sordariomycetes</taxon>
        <taxon>Hypocreomycetidae</taxon>
        <taxon>Hypocreales</taxon>
        <taxon>Clavicipitaceae</taxon>
        <taxon>Metarhizium</taxon>
    </lineage>
</organism>
<evidence type="ECO:0000256" key="1">
    <source>
        <dbReference type="SAM" id="SignalP"/>
    </source>
</evidence>
<gene>
    <name evidence="2" type="ORF">MAA_11712</name>
</gene>
<reference evidence="2 3" key="1">
    <citation type="journal article" date="2011" name="PLoS Genet.">
        <title>Genome sequencing and comparative transcriptomics of the model entomopathogenic fungi Metarhizium anisopliae and M. acridum.</title>
        <authorList>
            <person name="Gao Q."/>
            <person name="Jin K."/>
            <person name="Ying S.H."/>
            <person name="Zhang Y."/>
            <person name="Xiao G."/>
            <person name="Shang Y."/>
            <person name="Duan Z."/>
            <person name="Hu X."/>
            <person name="Xie X.Q."/>
            <person name="Zhou G."/>
            <person name="Peng G."/>
            <person name="Luo Z."/>
            <person name="Huang W."/>
            <person name="Wang B."/>
            <person name="Fang W."/>
            <person name="Wang S."/>
            <person name="Zhong Y."/>
            <person name="Ma L.J."/>
            <person name="St Leger R.J."/>
            <person name="Zhao G.P."/>
            <person name="Pei Y."/>
            <person name="Feng M.G."/>
            <person name="Xia Y."/>
            <person name="Wang C."/>
        </authorList>
    </citation>
    <scope>NUCLEOTIDE SEQUENCE [LARGE SCALE GENOMIC DNA]</scope>
    <source>
        <strain evidence="3">ARSEF 23 / ATCC MYA-3075</strain>
    </source>
</reference>
<keyword evidence="3" id="KW-1185">Reference proteome</keyword>
<dbReference type="GeneID" id="23633160"/>
<accession>A0A0B2XFH2</accession>
<dbReference type="AlphaFoldDB" id="A0A0B2XFH2"/>
<name>A0A0B2XFH2_METRA</name>
<feature type="signal peptide" evidence="1">
    <location>
        <begin position="1"/>
        <end position="28"/>
    </location>
</feature>
<keyword evidence="1" id="KW-0732">Signal</keyword>
<evidence type="ECO:0000313" key="2">
    <source>
        <dbReference type="EMBL" id="KHO10661.1"/>
    </source>
</evidence>
<feature type="chain" id="PRO_5002097070" evidence="1">
    <location>
        <begin position="29"/>
        <end position="97"/>
    </location>
</feature>